<evidence type="ECO:0000313" key="3">
    <source>
        <dbReference type="Proteomes" id="UP000053477"/>
    </source>
</evidence>
<gene>
    <name evidence="2" type="ORF">SCHPADRAFT_294507</name>
</gene>
<dbReference type="Proteomes" id="UP000053477">
    <property type="component" value="Unassembled WGS sequence"/>
</dbReference>
<reference evidence="2 3" key="1">
    <citation type="submission" date="2015-04" db="EMBL/GenBank/DDBJ databases">
        <title>Complete genome sequence of Schizopora paradoxa KUC8140, a cosmopolitan wood degrader in East Asia.</title>
        <authorList>
            <consortium name="DOE Joint Genome Institute"/>
            <person name="Min B."/>
            <person name="Park H."/>
            <person name="Jang Y."/>
            <person name="Kim J.-J."/>
            <person name="Kim K.H."/>
            <person name="Pangilinan J."/>
            <person name="Lipzen A."/>
            <person name="Riley R."/>
            <person name="Grigoriev I.V."/>
            <person name="Spatafora J.W."/>
            <person name="Choi I.-G."/>
        </authorList>
    </citation>
    <scope>NUCLEOTIDE SEQUENCE [LARGE SCALE GENOMIC DNA]</scope>
    <source>
        <strain evidence="2 3">KUC8140</strain>
    </source>
</reference>
<dbReference type="AlphaFoldDB" id="A0A0H2RZ77"/>
<organism evidence="2 3">
    <name type="scientific">Schizopora paradoxa</name>
    <dbReference type="NCBI Taxonomy" id="27342"/>
    <lineage>
        <taxon>Eukaryota</taxon>
        <taxon>Fungi</taxon>
        <taxon>Dikarya</taxon>
        <taxon>Basidiomycota</taxon>
        <taxon>Agaricomycotina</taxon>
        <taxon>Agaricomycetes</taxon>
        <taxon>Hymenochaetales</taxon>
        <taxon>Schizoporaceae</taxon>
        <taxon>Schizopora</taxon>
    </lineage>
</organism>
<feature type="region of interest" description="Disordered" evidence="1">
    <location>
        <begin position="72"/>
        <end position="122"/>
    </location>
</feature>
<dbReference type="EMBL" id="KQ085938">
    <property type="protein sequence ID" value="KLO14833.1"/>
    <property type="molecule type" value="Genomic_DNA"/>
</dbReference>
<sequence>MADSQKLRLEFPLAPKRGRLSDKDWEKCLTVEPMDRLPAPLIPKDGSYKLRPPRLHYGWALGDPDVLLEVARAKNIPPRDRNKPTAPPKNDRSSINADEDEEGDEEEGYDTEDDSEACPPSVSMTTSWLRMDALDAVAKELELEGEPYVIEVFLPGKGRVRMVALTNNYELSDRLLKRRDFDELRKYLKFEGGPMWYLDTYHWTWNSERYWNR</sequence>
<proteinExistence type="predicted"/>
<name>A0A0H2RZ77_9AGAM</name>
<feature type="compositionally biased region" description="Acidic residues" evidence="1">
    <location>
        <begin position="97"/>
        <end position="116"/>
    </location>
</feature>
<keyword evidence="3" id="KW-1185">Reference proteome</keyword>
<evidence type="ECO:0000313" key="2">
    <source>
        <dbReference type="EMBL" id="KLO14833.1"/>
    </source>
</evidence>
<dbReference type="InParanoid" id="A0A0H2RZ77"/>
<evidence type="ECO:0000256" key="1">
    <source>
        <dbReference type="SAM" id="MobiDB-lite"/>
    </source>
</evidence>
<accession>A0A0H2RZ77</accession>
<protein>
    <submittedName>
        <fullName evidence="2">Uncharacterized protein</fullName>
    </submittedName>
</protein>